<comment type="similarity">
    <text evidence="4">Belongs to the DEF1 family.</text>
</comment>
<feature type="compositionally biased region" description="Low complexity" evidence="16">
    <location>
        <begin position="810"/>
        <end position="828"/>
    </location>
</feature>
<feature type="compositionally biased region" description="Low complexity" evidence="16">
    <location>
        <begin position="335"/>
        <end position="344"/>
    </location>
</feature>
<feature type="region of interest" description="Disordered" evidence="16">
    <location>
        <begin position="718"/>
        <end position="857"/>
    </location>
</feature>
<feature type="compositionally biased region" description="Low complexity" evidence="16">
    <location>
        <begin position="131"/>
        <end position="146"/>
    </location>
</feature>
<feature type="region of interest" description="Disordered" evidence="16">
    <location>
        <begin position="1"/>
        <end position="56"/>
    </location>
</feature>
<sequence>MSEVASRPSASRGRGSGRGGRGGFAGRGGRRTNGDKADTHATQDSASAFDDEGDIGELRRQYGDKTSVIREMFPDWSEVDVLFALQETNGDQNEAVTRIAEGNISQWGEVSKPKKPVRSKVKDTPGASTESTSAPRSSRGGRSATEGGRGRGRATERGGRGGRGRSSQPTANGPRHTKEGHPLSVPTEESTAFPKDEATTDAAEDKSEPLLEKPAAPAPETTKPAAPQAKTWASMLRQSTAPKPAPIPKEIPAPAPPAELSAEPEPTIEPAVPAPEPEPVAIEEESTPVVETVSAAAAAIPPAAIIEPEVALSPSHDELTKTNLEQVVDESKPPATQTAASTTADSWDPRQNPPGTNATPLSAAQQQHQVQRQTSGYATSAIKATAERAVRTPSYQRRVLDQEEAVRLPGNREVDRAAVQFGAFNLSGGDDDVDGEREDPETRAQPPADSPISHPRTSLPPVSQSASGADHKALPTGPSAAVPQAPAAQTAATGPAANQPPPNQQFGRYGQAGAQETPGGPQKPLDPFLAQNTPSSQPPFDAFPAHASQPQSQQPGAPFSSAPSDYSSYYTANDRTPYNYYGQFGQGAQGQEGQRPFGSYNPTQQADNLSQYPQSAAVHNQPRFGAGSNDAQNSGHSTPNPTSQQAQQQAQAQQQPQQGAPGSQPQSHGQQQGFPGYNHPYYSNPYYNQYYAGYGQGGFGPYGKAGMYGQPYGVTPNAPFDHTNSPASFAGQTSAHRDSALGSGLGDYGRGGSAAQTGGAPGLGGSGFGSVHDSFARGSSTFQSQAQGFSSQTQQGSGAAGDDLKPFGESKSGAGPSPSLGGARPGSATASASGNAPAGQSGLPPPPTSQMGAGAYAGYPSHLQGHGLHGGSGYGMGGAGAGNQHGSTPYANYGQGGFGSGGYYGGQQQQRGGWGGNYH</sequence>
<dbReference type="PROSITE" id="PS51140">
    <property type="entry name" value="CUE"/>
    <property type="match status" value="1"/>
</dbReference>
<dbReference type="PANTHER" id="PTHR16308:SF13">
    <property type="entry name" value="PROTEIN LINGERER"/>
    <property type="match status" value="1"/>
</dbReference>
<evidence type="ECO:0000313" key="19">
    <source>
        <dbReference type="Proteomes" id="UP000766486"/>
    </source>
</evidence>
<feature type="compositionally biased region" description="Polar residues" evidence="16">
    <location>
        <begin position="722"/>
        <end position="734"/>
    </location>
</feature>
<dbReference type="SUPFAM" id="SSF46934">
    <property type="entry name" value="UBA-like"/>
    <property type="match status" value="1"/>
</dbReference>
<evidence type="ECO:0000256" key="16">
    <source>
        <dbReference type="SAM" id="MobiDB-lite"/>
    </source>
</evidence>
<evidence type="ECO:0000256" key="6">
    <source>
        <dbReference type="ARBA" id="ARBA00022454"/>
    </source>
</evidence>
<feature type="region of interest" description="Disordered" evidence="16">
    <location>
        <begin position="312"/>
        <end position="678"/>
    </location>
</feature>
<feature type="compositionally biased region" description="Low complexity" evidence="16">
    <location>
        <begin position="542"/>
        <end position="564"/>
    </location>
</feature>
<evidence type="ECO:0000256" key="5">
    <source>
        <dbReference type="ARBA" id="ARBA00020536"/>
    </source>
</evidence>
<keyword evidence="14" id="KW-0234">DNA repair</keyword>
<evidence type="ECO:0000256" key="11">
    <source>
        <dbReference type="ARBA" id="ARBA00022843"/>
    </source>
</evidence>
<feature type="compositionally biased region" description="Gly residues" evidence="16">
    <location>
        <begin position="759"/>
        <end position="768"/>
    </location>
</feature>
<feature type="compositionally biased region" description="Low complexity" evidence="16">
    <location>
        <begin position="1"/>
        <end position="13"/>
    </location>
</feature>
<name>A0ABY6U926_BIOOC</name>
<feature type="compositionally biased region" description="Basic and acidic residues" evidence="16">
    <location>
        <begin position="194"/>
        <end position="211"/>
    </location>
</feature>
<feature type="region of interest" description="Disordered" evidence="16">
    <location>
        <begin position="89"/>
        <end position="288"/>
    </location>
</feature>
<keyword evidence="19" id="KW-1185">Reference proteome</keyword>
<gene>
    <name evidence="18" type="ORF">CLO192961_LOCUS204201</name>
</gene>
<feature type="compositionally biased region" description="Low complexity" evidence="16">
    <location>
        <begin position="778"/>
        <end position="801"/>
    </location>
</feature>
<accession>A0ABY6U926</accession>
<evidence type="ECO:0000256" key="14">
    <source>
        <dbReference type="ARBA" id="ARBA00023204"/>
    </source>
</evidence>
<organism evidence="18 19">
    <name type="scientific">Bionectria ochroleuca</name>
    <name type="common">Gliocladium roseum</name>
    <dbReference type="NCBI Taxonomy" id="29856"/>
    <lineage>
        <taxon>Eukaryota</taxon>
        <taxon>Fungi</taxon>
        <taxon>Dikarya</taxon>
        <taxon>Ascomycota</taxon>
        <taxon>Pezizomycotina</taxon>
        <taxon>Sordariomycetes</taxon>
        <taxon>Hypocreomycetidae</taxon>
        <taxon>Hypocreales</taxon>
        <taxon>Bionectriaceae</taxon>
        <taxon>Clonostachys</taxon>
    </lineage>
</organism>
<dbReference type="InterPro" id="IPR003892">
    <property type="entry name" value="CUE"/>
</dbReference>
<dbReference type="InterPro" id="IPR051833">
    <property type="entry name" value="TC-DDR_regulator"/>
</dbReference>
<dbReference type="InterPro" id="IPR041803">
    <property type="entry name" value="DEF1_CUE"/>
</dbReference>
<dbReference type="EMBL" id="CABFNS010000762">
    <property type="protein sequence ID" value="VUC27104.1"/>
    <property type="molecule type" value="Genomic_DNA"/>
</dbReference>
<feature type="compositionally biased region" description="Polar residues" evidence="16">
    <location>
        <begin position="629"/>
        <end position="642"/>
    </location>
</feature>
<comment type="caution">
    <text evidence="18">The sequence shown here is derived from an EMBL/GenBank/DDBJ whole genome shotgun (WGS) entry which is preliminary data.</text>
</comment>
<evidence type="ECO:0000256" key="2">
    <source>
        <dbReference type="ARBA" id="ARBA00004496"/>
    </source>
</evidence>
<reference evidence="18 19" key="1">
    <citation type="submission" date="2019-06" db="EMBL/GenBank/DDBJ databases">
        <authorList>
            <person name="Broberg M."/>
        </authorList>
    </citation>
    <scope>NUCLEOTIDE SEQUENCE [LARGE SCALE GENOMIC DNA]</scope>
</reference>
<feature type="compositionally biased region" description="Low complexity" evidence="16">
    <location>
        <begin position="477"/>
        <end position="497"/>
    </location>
</feature>
<proteinExistence type="inferred from homology"/>
<feature type="compositionally biased region" description="Polar residues" evidence="16">
    <location>
        <begin position="353"/>
        <end position="364"/>
    </location>
</feature>
<evidence type="ECO:0000256" key="15">
    <source>
        <dbReference type="ARBA" id="ARBA00023242"/>
    </source>
</evidence>
<evidence type="ECO:0000313" key="18">
    <source>
        <dbReference type="EMBL" id="VUC27104.1"/>
    </source>
</evidence>
<evidence type="ECO:0000256" key="4">
    <source>
        <dbReference type="ARBA" id="ARBA00005491"/>
    </source>
</evidence>
<keyword evidence="9" id="KW-0227">DNA damage</keyword>
<evidence type="ECO:0000256" key="3">
    <source>
        <dbReference type="ARBA" id="ARBA00004574"/>
    </source>
</evidence>
<evidence type="ECO:0000259" key="17">
    <source>
        <dbReference type="PROSITE" id="PS51140"/>
    </source>
</evidence>
<feature type="domain" description="CUE" evidence="17">
    <location>
        <begin position="61"/>
        <end position="104"/>
    </location>
</feature>
<keyword evidence="10" id="KW-0833">Ubl conjugation pathway</keyword>
<feature type="compositionally biased region" description="Low complexity" evidence="16">
    <location>
        <begin position="258"/>
        <end position="271"/>
    </location>
</feature>
<keyword evidence="8" id="KW-0597">Phosphoprotein</keyword>
<dbReference type="PANTHER" id="PTHR16308">
    <property type="entry name" value="UBIQUITIN ASSOCIATED PROTEIN 2-LIKE/LINGERER"/>
    <property type="match status" value="1"/>
</dbReference>
<feature type="compositionally biased region" description="Gly residues" evidence="16">
    <location>
        <begin position="14"/>
        <end position="27"/>
    </location>
</feature>
<feature type="compositionally biased region" description="Basic and acidic residues" evidence="16">
    <location>
        <begin position="398"/>
        <end position="416"/>
    </location>
</feature>
<evidence type="ECO:0000256" key="13">
    <source>
        <dbReference type="ARBA" id="ARBA00023125"/>
    </source>
</evidence>
<dbReference type="Proteomes" id="UP000766486">
    <property type="component" value="Unassembled WGS sequence"/>
</dbReference>
<comment type="subcellular location">
    <subcellularLocation>
        <location evidence="3">Chromosome</location>
        <location evidence="3">Telomere</location>
    </subcellularLocation>
    <subcellularLocation>
        <location evidence="2">Cytoplasm</location>
    </subcellularLocation>
    <subcellularLocation>
        <location evidence="1">Nucleus</location>
    </subcellularLocation>
</comment>
<feature type="compositionally biased region" description="Basic and acidic residues" evidence="16">
    <location>
        <begin position="32"/>
        <end position="41"/>
    </location>
</feature>
<evidence type="ECO:0000256" key="9">
    <source>
        <dbReference type="ARBA" id="ARBA00022763"/>
    </source>
</evidence>
<dbReference type="Pfam" id="PF02845">
    <property type="entry name" value="CUE"/>
    <property type="match status" value="1"/>
</dbReference>
<evidence type="ECO:0000256" key="12">
    <source>
        <dbReference type="ARBA" id="ARBA00022895"/>
    </source>
</evidence>
<protein>
    <recommendedName>
        <fullName evidence="5">RNA polymerase II degradation factor 1</fullName>
    </recommendedName>
</protein>
<feature type="compositionally biased region" description="Pro residues" evidence="16">
    <location>
        <begin position="243"/>
        <end position="257"/>
    </location>
</feature>
<keyword evidence="11" id="KW-0832">Ubl conjugation</keyword>
<evidence type="ECO:0000256" key="10">
    <source>
        <dbReference type="ARBA" id="ARBA00022786"/>
    </source>
</evidence>
<dbReference type="CDD" id="cd14368">
    <property type="entry name" value="CUE_DEF1_like"/>
    <property type="match status" value="1"/>
</dbReference>
<evidence type="ECO:0000256" key="1">
    <source>
        <dbReference type="ARBA" id="ARBA00004123"/>
    </source>
</evidence>
<feature type="compositionally biased region" description="Polar residues" evidence="16">
    <location>
        <begin position="600"/>
        <end position="618"/>
    </location>
</feature>
<keyword evidence="12" id="KW-0779">Telomere</keyword>
<dbReference type="InterPro" id="IPR009060">
    <property type="entry name" value="UBA-like_sf"/>
</dbReference>
<feature type="compositionally biased region" description="Gly residues" evidence="16">
    <location>
        <begin position="743"/>
        <end position="752"/>
    </location>
</feature>
<keyword evidence="6" id="KW-0158">Chromosome</keyword>
<evidence type="ECO:0000256" key="7">
    <source>
        <dbReference type="ARBA" id="ARBA00022490"/>
    </source>
</evidence>
<feature type="compositionally biased region" description="Polar residues" evidence="16">
    <location>
        <begin position="565"/>
        <end position="576"/>
    </location>
</feature>
<feature type="compositionally biased region" description="Low complexity" evidence="16">
    <location>
        <begin position="643"/>
        <end position="678"/>
    </location>
</feature>
<feature type="compositionally biased region" description="Acidic residues" evidence="16">
    <location>
        <begin position="429"/>
        <end position="439"/>
    </location>
</feature>
<keyword evidence="15" id="KW-0539">Nucleus</keyword>
<keyword evidence="13" id="KW-0238">DNA-binding</keyword>
<feature type="compositionally biased region" description="Low complexity" evidence="16">
    <location>
        <begin position="212"/>
        <end position="231"/>
    </location>
</feature>
<evidence type="ECO:0000256" key="8">
    <source>
        <dbReference type="ARBA" id="ARBA00022553"/>
    </source>
</evidence>
<keyword evidence="7" id="KW-0963">Cytoplasm</keyword>